<accession>A0A507BB44</accession>
<protein>
    <recommendedName>
        <fullName evidence="1">protein-ribulosamine 3-kinase</fullName>
        <ecNumber evidence="1">2.7.1.172</ecNumber>
    </recommendedName>
</protein>
<dbReference type="Pfam" id="PF03881">
    <property type="entry name" value="Fructosamin_kin"/>
    <property type="match status" value="1"/>
</dbReference>
<dbReference type="RefSeq" id="XP_030995531.1">
    <property type="nucleotide sequence ID" value="XM_031140321.1"/>
</dbReference>
<dbReference type="InterPro" id="IPR011009">
    <property type="entry name" value="Kinase-like_dom_sf"/>
</dbReference>
<dbReference type="Proteomes" id="UP000319257">
    <property type="component" value="Unassembled WGS sequence"/>
</dbReference>
<dbReference type="InParanoid" id="A0A507BB44"/>
<dbReference type="PANTHER" id="PTHR12149:SF8">
    <property type="entry name" value="PROTEIN-RIBULOSAMINE 3-KINASE"/>
    <property type="match status" value="1"/>
</dbReference>
<dbReference type="Gene3D" id="3.90.1200.10">
    <property type="match status" value="1"/>
</dbReference>
<evidence type="ECO:0000256" key="3">
    <source>
        <dbReference type="SAM" id="MobiDB-lite"/>
    </source>
</evidence>
<comment type="catalytic activity">
    <reaction evidence="2">
        <text>N(6)-D-ribulosyl-L-lysyl-[protein] + ATP = N(6)-(3-O-phospho-D-ribulosyl)-L-lysyl-[protein] + ADP + H(+)</text>
        <dbReference type="Rhea" id="RHEA:48432"/>
        <dbReference type="Rhea" id="RHEA-COMP:12103"/>
        <dbReference type="Rhea" id="RHEA-COMP:12104"/>
        <dbReference type="ChEBI" id="CHEBI:15378"/>
        <dbReference type="ChEBI" id="CHEBI:30616"/>
        <dbReference type="ChEBI" id="CHEBI:90418"/>
        <dbReference type="ChEBI" id="CHEBI:90420"/>
        <dbReference type="ChEBI" id="CHEBI:456216"/>
        <dbReference type="EC" id="2.7.1.172"/>
    </reaction>
    <physiologicalReaction direction="left-to-right" evidence="2">
        <dbReference type="Rhea" id="RHEA:48433"/>
    </physiologicalReaction>
</comment>
<dbReference type="PANTHER" id="PTHR12149">
    <property type="entry name" value="FRUCTOSAMINE 3 KINASE-RELATED PROTEIN"/>
    <property type="match status" value="1"/>
</dbReference>
<dbReference type="InterPro" id="IPR016477">
    <property type="entry name" value="Fructo-/Ketosamine-3-kinase"/>
</dbReference>
<dbReference type="SUPFAM" id="SSF56112">
    <property type="entry name" value="Protein kinase-like (PK-like)"/>
    <property type="match status" value="1"/>
</dbReference>
<name>A0A507BB44_9PEZI</name>
<dbReference type="OrthoDB" id="5772781at2759"/>
<feature type="compositionally biased region" description="Acidic residues" evidence="3">
    <location>
        <begin position="89"/>
        <end position="107"/>
    </location>
</feature>
<evidence type="ECO:0000256" key="2">
    <source>
        <dbReference type="ARBA" id="ARBA00048655"/>
    </source>
</evidence>
<dbReference type="GeneID" id="41973211"/>
<gene>
    <name evidence="4" type="ORF">E0L32_005764</name>
</gene>
<feature type="region of interest" description="Disordered" evidence="3">
    <location>
        <begin position="79"/>
        <end position="139"/>
    </location>
</feature>
<comment type="caution">
    <text evidence="4">The sequence shown here is derived from an EMBL/GenBank/DDBJ whole genome shotgun (WGS) entry which is preliminary data.</text>
</comment>
<feature type="compositionally biased region" description="Low complexity" evidence="3">
    <location>
        <begin position="108"/>
        <end position="118"/>
    </location>
</feature>
<dbReference type="EC" id="2.7.1.172" evidence="1"/>
<dbReference type="EMBL" id="SKBQ01000031">
    <property type="protein sequence ID" value="TPX13820.1"/>
    <property type="molecule type" value="Genomic_DNA"/>
</dbReference>
<dbReference type="GO" id="GO:0102193">
    <property type="term" value="F:protein-ribulosamine 3-kinase activity"/>
    <property type="evidence" value="ECO:0007669"/>
    <property type="project" value="UniProtKB-EC"/>
</dbReference>
<evidence type="ECO:0000256" key="1">
    <source>
        <dbReference type="ARBA" id="ARBA00011961"/>
    </source>
</evidence>
<evidence type="ECO:0000313" key="4">
    <source>
        <dbReference type="EMBL" id="TPX13820.1"/>
    </source>
</evidence>
<proteinExistence type="predicted"/>
<organism evidence="4 5">
    <name type="scientific">Thyridium curvatum</name>
    <dbReference type="NCBI Taxonomy" id="1093900"/>
    <lineage>
        <taxon>Eukaryota</taxon>
        <taxon>Fungi</taxon>
        <taxon>Dikarya</taxon>
        <taxon>Ascomycota</taxon>
        <taxon>Pezizomycotina</taxon>
        <taxon>Sordariomycetes</taxon>
        <taxon>Sordariomycetidae</taxon>
        <taxon>Thyridiales</taxon>
        <taxon>Thyridiaceae</taxon>
        <taxon>Thyridium</taxon>
    </lineage>
</organism>
<evidence type="ECO:0000313" key="5">
    <source>
        <dbReference type="Proteomes" id="UP000319257"/>
    </source>
</evidence>
<dbReference type="AlphaFoldDB" id="A0A507BB44"/>
<sequence length="396" mass="44669">MPGGTRVTHARRFGDSAWTKTAKIETITPEGTPKTYFLKVAAGPSARAMCEGEFVSAKLIREAVPNMVPEPYGWGSYFDDSANASSTEPEADSFQSDESESDSESEPGSDWTSIASSDDASEADNPGGTGGADEDQDERDTKTYFYLGEFKHMDFDELPDPDKLLGMLAKMHTKGTSPNGMFGFPVATACGRMQRTVTWEKSWAKSFAYQLKNVMQYDMEKHGPWPEFEEVCDEIIEVVVPRLLNPLQEDGRELRPALVHGDFWEKNIALDHDTKEIVVFDPGCVYAHNEMEFGTWRSQWATHFVTKPEYKAAYDKLIQPSEPKEQYNDRLRLYIVRSHLNGSAGDFGTELRQLAYNDMLFLCEKYGKLPGQDRYDPQKDLQVTGAYKAFDPTIER</sequence>
<keyword evidence="5" id="KW-1185">Reference proteome</keyword>
<reference evidence="4 5" key="1">
    <citation type="submission" date="2019-06" db="EMBL/GenBank/DDBJ databases">
        <title>Draft genome sequence of the filamentous fungus Phialemoniopsis curvata isolated from diesel fuel.</title>
        <authorList>
            <person name="Varaljay V.A."/>
            <person name="Lyon W.J."/>
            <person name="Crouch A.L."/>
            <person name="Drake C.E."/>
            <person name="Hollomon J.M."/>
            <person name="Nadeau L.J."/>
            <person name="Nunn H.S."/>
            <person name="Stevenson B.S."/>
            <person name="Bojanowski C.L."/>
            <person name="Crookes-Goodson W.J."/>
        </authorList>
    </citation>
    <scope>NUCLEOTIDE SEQUENCE [LARGE SCALE GENOMIC DNA]</scope>
    <source>
        <strain evidence="4 5">D216</strain>
    </source>
</reference>